<dbReference type="Proteomes" id="UP000036851">
    <property type="component" value="Unassembled WGS sequence"/>
</dbReference>
<dbReference type="PATRIC" id="fig|1560201.3.peg.4287"/>
<organism evidence="2 3">
    <name type="scientific">Winslowiella iniecta</name>
    <dbReference type="NCBI Taxonomy" id="1560201"/>
    <lineage>
        <taxon>Bacteria</taxon>
        <taxon>Pseudomonadati</taxon>
        <taxon>Pseudomonadota</taxon>
        <taxon>Gammaproteobacteria</taxon>
        <taxon>Enterobacterales</taxon>
        <taxon>Erwiniaceae</taxon>
        <taxon>Winslowiella</taxon>
    </lineage>
</organism>
<evidence type="ECO:0000313" key="3">
    <source>
        <dbReference type="Proteomes" id="UP000036851"/>
    </source>
</evidence>
<dbReference type="AlphaFoldDB" id="A0A0L7SYB0"/>
<comment type="caution">
    <text evidence="2">The sequence shown here is derived from an EMBL/GenBank/DDBJ whole genome shotgun (WGS) entry which is preliminary data.</text>
</comment>
<dbReference type="EMBL" id="JRXE01000038">
    <property type="protein sequence ID" value="KOC87526.1"/>
    <property type="molecule type" value="Genomic_DNA"/>
</dbReference>
<dbReference type="STRING" id="1560201.NG42_20195"/>
<evidence type="ECO:0000313" key="1">
    <source>
        <dbReference type="EMBL" id="KOC87526.1"/>
    </source>
</evidence>
<name>A0A0L7SYB0_9GAMM</name>
<dbReference type="OrthoDB" id="6535212at2"/>
<evidence type="ECO:0008006" key="5">
    <source>
        <dbReference type="Google" id="ProtNLM"/>
    </source>
</evidence>
<proteinExistence type="predicted"/>
<dbReference type="PROSITE" id="PS51257">
    <property type="entry name" value="PROKAR_LIPOPROTEIN"/>
    <property type="match status" value="1"/>
</dbReference>
<accession>A0A0L7SYB0</accession>
<sequence>MKILIFLPVLLTLLLSGCSVGKYQYSSEAMKHVDLNFTGIPTVLGIGMMGSSIPITPEYSLTAAHVAKYSVQRVKAYHPYCDVAIIYHKNDIKDLPKFRSSEIGDPIKMYGYSFISAMPVESSGVNLTRTGIRNGWNKRPCVAMASNAGVVKGMSGGAVFNNDDTIGGVIVGYTSKVRNHANGQSVLKNVSLYIPYANFQQWLVANTL</sequence>
<reference evidence="3 4" key="1">
    <citation type="journal article" date="2015" name="Int. J. Syst. Evol. Microbiol.">
        <title>Erwinia iniecta sp. nov., isolated from Russian wheat aphids (Diuraphis noxia).</title>
        <authorList>
            <person name="Campillo T."/>
            <person name="Luna E."/>
            <person name="Portier P."/>
            <person name="Fischer-Le Saux M."/>
            <person name="Lapitan N."/>
            <person name="Tisserat N.A."/>
            <person name="Leach J.E."/>
        </authorList>
    </citation>
    <scope>NUCLEOTIDE SEQUENCE [LARGE SCALE GENOMIC DNA]</scope>
    <source>
        <strain evidence="1 4">B120</strain>
        <strain evidence="2 3">B149</strain>
    </source>
</reference>
<dbReference type="InterPro" id="IPR009003">
    <property type="entry name" value="Peptidase_S1_PA"/>
</dbReference>
<evidence type="ECO:0000313" key="2">
    <source>
        <dbReference type="EMBL" id="KOC88113.1"/>
    </source>
</evidence>
<gene>
    <name evidence="1" type="ORF">NG42_20195</name>
    <name evidence="2" type="ORF">NG43_20840</name>
</gene>
<evidence type="ECO:0000313" key="4">
    <source>
        <dbReference type="Proteomes" id="UP000037088"/>
    </source>
</evidence>
<dbReference type="EMBL" id="JRXF01000053">
    <property type="protein sequence ID" value="KOC88113.1"/>
    <property type="molecule type" value="Genomic_DNA"/>
</dbReference>
<keyword evidence="4" id="KW-1185">Reference proteome</keyword>
<dbReference type="Proteomes" id="UP000037088">
    <property type="component" value="Unassembled WGS sequence"/>
</dbReference>
<protein>
    <recommendedName>
        <fullName evidence="5">Serine protease</fullName>
    </recommendedName>
</protein>
<dbReference type="Gene3D" id="2.40.10.120">
    <property type="match status" value="1"/>
</dbReference>
<dbReference type="RefSeq" id="WP_052902585.1">
    <property type="nucleotide sequence ID" value="NZ_JRXE01000038.1"/>
</dbReference>
<dbReference type="SUPFAM" id="SSF50494">
    <property type="entry name" value="Trypsin-like serine proteases"/>
    <property type="match status" value="1"/>
</dbReference>